<dbReference type="OrthoDB" id="8613538at2"/>
<protein>
    <submittedName>
        <fullName evidence="7">Amino acid ABC transporter substrate-binding protein</fullName>
    </submittedName>
</protein>
<dbReference type="PANTHER" id="PTHR35936:SF34">
    <property type="entry name" value="ABC TRANSPORTER EXTRACELLULAR-BINDING PROTEIN YCKB-RELATED"/>
    <property type="match status" value="1"/>
</dbReference>
<evidence type="ECO:0000256" key="4">
    <source>
        <dbReference type="RuleBase" id="RU003744"/>
    </source>
</evidence>
<comment type="subcellular location">
    <subcellularLocation>
        <location evidence="1">Cell envelope</location>
    </subcellularLocation>
</comment>
<dbReference type="CDD" id="cd13711">
    <property type="entry name" value="PBP2_Ngo0372_TcyA"/>
    <property type="match status" value="1"/>
</dbReference>
<dbReference type="AlphaFoldDB" id="A0A3R5U6F5"/>
<dbReference type="InterPro" id="IPR018313">
    <property type="entry name" value="SBP_3_CS"/>
</dbReference>
<dbReference type="SMART" id="SM00062">
    <property type="entry name" value="PBPb"/>
    <property type="match status" value="1"/>
</dbReference>
<gene>
    <name evidence="7" type="ORF">C1I91_16275</name>
</gene>
<evidence type="ECO:0000313" key="7">
    <source>
        <dbReference type="EMBL" id="QAA33067.1"/>
    </source>
</evidence>
<dbReference type="KEGG" id="cmah:C1I91_16275"/>
<evidence type="ECO:0000259" key="6">
    <source>
        <dbReference type="SMART" id="SM00062"/>
    </source>
</evidence>
<dbReference type="RefSeq" id="WP_128213799.1">
    <property type="nucleotide sequence ID" value="NZ_CP025746.1"/>
</dbReference>
<organism evidence="7 8">
    <name type="scientific">Clostridium manihotivorum</name>
    <dbReference type="NCBI Taxonomy" id="2320868"/>
    <lineage>
        <taxon>Bacteria</taxon>
        <taxon>Bacillati</taxon>
        <taxon>Bacillota</taxon>
        <taxon>Clostridia</taxon>
        <taxon>Eubacteriales</taxon>
        <taxon>Clostridiaceae</taxon>
        <taxon>Clostridium</taxon>
    </lineage>
</organism>
<evidence type="ECO:0000256" key="3">
    <source>
        <dbReference type="ARBA" id="ARBA00022729"/>
    </source>
</evidence>
<dbReference type="PROSITE" id="PS51257">
    <property type="entry name" value="PROKAR_LIPOPROTEIN"/>
    <property type="match status" value="1"/>
</dbReference>
<keyword evidence="3 5" id="KW-0732">Signal</keyword>
<dbReference type="SUPFAM" id="SSF53850">
    <property type="entry name" value="Periplasmic binding protein-like II"/>
    <property type="match status" value="1"/>
</dbReference>
<dbReference type="PROSITE" id="PS01039">
    <property type="entry name" value="SBP_BACTERIAL_3"/>
    <property type="match status" value="1"/>
</dbReference>
<feature type="signal peptide" evidence="5">
    <location>
        <begin position="1"/>
        <end position="21"/>
    </location>
</feature>
<feature type="chain" id="PRO_5039545385" evidence="5">
    <location>
        <begin position="22"/>
        <end position="265"/>
    </location>
</feature>
<feature type="domain" description="Solute-binding protein family 3/N-terminal" evidence="6">
    <location>
        <begin position="43"/>
        <end position="262"/>
    </location>
</feature>
<sequence>MKKIALLMGALLIATVGLVGCTSKTKESTTSTNLLESIKKQGTIKIGTEGTYAPYTYHDSNGKLVGFDVEIAEEVAKRLGVKSEFIETKWDGMLAGLDAKRFDIVVNQVGINEERKKKYDFSDPYVTSRAVLIVKSDNTTINTFEDLKGKKAAQTLTSNLGKLAQANGAEIVTSDGFNQSIDLILAGRADATINDSLSFYDLKKQKPDVAVKIAAEKKDADQNAILINKGNKELVDAINKALADMKNDGTYLKISNKYFNADVSK</sequence>
<evidence type="ECO:0000256" key="5">
    <source>
        <dbReference type="SAM" id="SignalP"/>
    </source>
</evidence>
<accession>A0A3R5U6F5</accession>
<evidence type="ECO:0000256" key="1">
    <source>
        <dbReference type="ARBA" id="ARBA00004196"/>
    </source>
</evidence>
<proteinExistence type="inferred from homology"/>
<keyword evidence="8" id="KW-1185">Reference proteome</keyword>
<reference evidence="7 8" key="1">
    <citation type="submission" date="2018-01" db="EMBL/GenBank/DDBJ databases">
        <title>Genome Sequencing and Assembly of Anaerobacter polyendosporus strain CT4.</title>
        <authorList>
            <person name="Tachaapaikoon C."/>
            <person name="Sutheeworapong S."/>
            <person name="Jenjaroenpun P."/>
            <person name="Wongsurawat T."/>
            <person name="Nookeaw I."/>
            <person name="Cheawchanlertfa P."/>
            <person name="Kosugi A."/>
            <person name="Cheevadhanarak S."/>
            <person name="Ratanakhanokchai K."/>
        </authorList>
    </citation>
    <scope>NUCLEOTIDE SEQUENCE [LARGE SCALE GENOMIC DNA]</scope>
    <source>
        <strain evidence="7 8">CT4</strain>
    </source>
</reference>
<dbReference type="Pfam" id="PF00497">
    <property type="entry name" value="SBP_bac_3"/>
    <property type="match status" value="1"/>
</dbReference>
<evidence type="ECO:0000256" key="2">
    <source>
        <dbReference type="ARBA" id="ARBA00010333"/>
    </source>
</evidence>
<evidence type="ECO:0000313" key="8">
    <source>
        <dbReference type="Proteomes" id="UP000286268"/>
    </source>
</evidence>
<dbReference type="Gene3D" id="3.40.190.10">
    <property type="entry name" value="Periplasmic binding protein-like II"/>
    <property type="match status" value="2"/>
</dbReference>
<name>A0A3R5U6F5_9CLOT</name>
<dbReference type="Proteomes" id="UP000286268">
    <property type="component" value="Chromosome"/>
</dbReference>
<dbReference type="GO" id="GO:0030313">
    <property type="term" value="C:cell envelope"/>
    <property type="evidence" value="ECO:0007669"/>
    <property type="project" value="UniProtKB-SubCell"/>
</dbReference>
<dbReference type="InterPro" id="IPR001638">
    <property type="entry name" value="Solute-binding_3/MltF_N"/>
</dbReference>
<dbReference type="EMBL" id="CP025746">
    <property type="protein sequence ID" value="QAA33067.1"/>
    <property type="molecule type" value="Genomic_DNA"/>
</dbReference>
<comment type="similarity">
    <text evidence="2 4">Belongs to the bacterial solute-binding protein 3 family.</text>
</comment>
<dbReference type="PANTHER" id="PTHR35936">
    <property type="entry name" value="MEMBRANE-BOUND LYTIC MUREIN TRANSGLYCOSYLASE F"/>
    <property type="match status" value="1"/>
</dbReference>